<dbReference type="OrthoDB" id="359211at2"/>
<feature type="compositionally biased region" description="Polar residues" evidence="1">
    <location>
        <begin position="168"/>
        <end position="182"/>
    </location>
</feature>
<keyword evidence="4" id="KW-1185">Reference proteome</keyword>
<dbReference type="Gene3D" id="3.30.70.1070">
    <property type="entry name" value="Sporulation related repeat"/>
    <property type="match status" value="1"/>
</dbReference>
<organism evidence="3 4">
    <name type="scientific">Spirochaeta lutea</name>
    <dbReference type="NCBI Taxonomy" id="1480694"/>
    <lineage>
        <taxon>Bacteria</taxon>
        <taxon>Pseudomonadati</taxon>
        <taxon>Spirochaetota</taxon>
        <taxon>Spirochaetia</taxon>
        <taxon>Spirochaetales</taxon>
        <taxon>Spirochaetaceae</taxon>
        <taxon>Spirochaeta</taxon>
    </lineage>
</organism>
<comment type="caution">
    <text evidence="3">The sequence shown here is derived from an EMBL/GenBank/DDBJ whole genome shotgun (WGS) entry which is preliminary data.</text>
</comment>
<feature type="region of interest" description="Disordered" evidence="1">
    <location>
        <begin position="158"/>
        <end position="419"/>
    </location>
</feature>
<dbReference type="RefSeq" id="WP_037548646.1">
    <property type="nucleotide sequence ID" value="NZ_JNUP01000066.1"/>
</dbReference>
<dbReference type="InterPro" id="IPR036680">
    <property type="entry name" value="SPOR-like_sf"/>
</dbReference>
<dbReference type="SUPFAM" id="SSF110997">
    <property type="entry name" value="Sporulation related repeat"/>
    <property type="match status" value="1"/>
</dbReference>
<feature type="region of interest" description="Disordered" evidence="1">
    <location>
        <begin position="507"/>
        <end position="823"/>
    </location>
</feature>
<evidence type="ECO:0000313" key="3">
    <source>
        <dbReference type="EMBL" id="KGE71423.1"/>
    </source>
</evidence>
<evidence type="ECO:0000313" key="4">
    <source>
        <dbReference type="Proteomes" id="UP000029692"/>
    </source>
</evidence>
<dbReference type="Proteomes" id="UP000029692">
    <property type="component" value="Unassembled WGS sequence"/>
</dbReference>
<dbReference type="Pfam" id="PF05036">
    <property type="entry name" value="SPOR"/>
    <property type="match status" value="1"/>
</dbReference>
<dbReference type="InterPro" id="IPR007730">
    <property type="entry name" value="SPOR-like_dom"/>
</dbReference>
<dbReference type="PANTHER" id="PTHR34183">
    <property type="entry name" value="ENDOLYTIC PEPTIDOGLYCAN TRANSGLYCOSYLASE RLPA"/>
    <property type="match status" value="1"/>
</dbReference>
<gene>
    <name evidence="3" type="ORF">DC28_11565</name>
</gene>
<proteinExistence type="predicted"/>
<feature type="compositionally biased region" description="Polar residues" evidence="1">
    <location>
        <begin position="805"/>
        <end position="815"/>
    </location>
</feature>
<feature type="region of interest" description="Disordered" evidence="1">
    <location>
        <begin position="104"/>
        <end position="145"/>
    </location>
</feature>
<dbReference type="PANTHER" id="PTHR34183:SF8">
    <property type="entry name" value="ENDOLYTIC PEPTIDOGLYCAN TRANSGLYCOSYLASE RLPA-RELATED"/>
    <property type="match status" value="1"/>
</dbReference>
<dbReference type="PROSITE" id="PS51724">
    <property type="entry name" value="SPOR"/>
    <property type="match status" value="1"/>
</dbReference>
<dbReference type="GO" id="GO:0042834">
    <property type="term" value="F:peptidoglycan binding"/>
    <property type="evidence" value="ECO:0007669"/>
    <property type="project" value="InterPro"/>
</dbReference>
<feature type="domain" description="SPOR" evidence="2">
    <location>
        <begin position="837"/>
        <end position="915"/>
    </location>
</feature>
<accession>A0A098QVK5</accession>
<reference evidence="3 4" key="1">
    <citation type="submission" date="2014-05" db="EMBL/GenBank/DDBJ databases">
        <title>De novo Genome Sequence of Spirocheata sp.</title>
        <authorList>
            <person name="Shivani Y."/>
            <person name="Subhash Y."/>
            <person name="Tushar L."/>
            <person name="Sasikala C."/>
            <person name="Ramana C.V."/>
        </authorList>
    </citation>
    <scope>NUCLEOTIDE SEQUENCE [LARGE SCALE GENOMIC DNA]</scope>
    <source>
        <strain evidence="3 4">JC230</strain>
    </source>
</reference>
<dbReference type="eggNOG" id="COG0797">
    <property type="taxonomic scope" value="Bacteria"/>
</dbReference>
<protein>
    <recommendedName>
        <fullName evidence="2">SPOR domain-containing protein</fullName>
    </recommendedName>
</protein>
<name>A0A098QVK5_9SPIO</name>
<dbReference type="STRING" id="1480694.DC28_11565"/>
<dbReference type="EMBL" id="JNUP01000066">
    <property type="protein sequence ID" value="KGE71423.1"/>
    <property type="molecule type" value="Genomic_DNA"/>
</dbReference>
<dbReference type="Gene3D" id="2.40.40.10">
    <property type="entry name" value="RlpA-like domain"/>
    <property type="match status" value="1"/>
</dbReference>
<feature type="compositionally biased region" description="Basic and acidic residues" evidence="1">
    <location>
        <begin position="780"/>
        <end position="796"/>
    </location>
</feature>
<dbReference type="AlphaFoldDB" id="A0A098QVK5"/>
<evidence type="ECO:0000259" key="2">
    <source>
        <dbReference type="PROSITE" id="PS51724"/>
    </source>
</evidence>
<evidence type="ECO:0000256" key="1">
    <source>
        <dbReference type="SAM" id="MobiDB-lite"/>
    </source>
</evidence>
<feature type="compositionally biased region" description="Low complexity" evidence="1">
    <location>
        <begin position="195"/>
        <end position="218"/>
    </location>
</feature>
<sequence>MKRFLGLLILLLYCIGAIFPQQLWTGNALQSGSSDFGAQGLYAASNAFPLGTLVDVTNPLTGETVRVEVTSRLRDPGLFLLLSSQAAQQLGVEGRYPTVVQAEPVASRSDSSPGVAEDAPFSTDPDLNPAASVGDPNAFLFDDSPVPEVVVSPEPVEIPEQPVRQEPGETQPQIVEPSSQTDPARPDSQVAQGRPSGEPAPSSETSPESTSAESSEAAFPGDQPAVPRDTPLQDPFDLAVDKSLLLAEVESVQDRETPEEGPGPLQAPEQSAEPIIDQPALAQAPDVEPPVSPTPESGPSDPGVSESGTPEPSEQGKPPGPVPAKVRPLPSQGIRSALDQFGPPSVNTASILARPQEPSPLGVEAPEEPPVTDGSLVAGLPLGRETALPQGETRRPESSESPETQPYASPMAGNPADQALEDYFQRFGGAPSSLGALGAEEGEVSLARQIPPQGSPVALADVPQPKTDFARVEVSPGRLQPGLAQDLTVPGLPLASFAAEAETYDDLFPRLPSPGEAVPEVAGLPQAQPAERPLPEEPSPRLSAPGGIRQGLTDAVPAPQVAAPETPDAPLPREQAPEAGRYIITLVPAEFKPPEEDTPETGLYAESGPESAGAADLAAPQPRQPDSGLYASAQDPKADSTLAEPSRRDPETGLYSQAGPETPVAAGLSEPGTPPKPGAEVPGEQVAVPPKDQSPADLQAEPPLMAQAQEPSDVEGRVALPADPETPERLDPAQPGPEQDPRVAALAEPQATAPSTPETGTDREQVLQTADDLLVFLEPVEDRTPAGPEPDDKTEPDGSPEPSRPSVTSAPSTQPGKFPAEKESPEAILAQLPIVTRLQPEQYYLQVGAFSNPESARTAVSAISPGYPIAVEPIKSGERQLYRLYVGPLTEDEKGTVLYWFRARGYRDAFIRQGL</sequence>
<dbReference type="InterPro" id="IPR036908">
    <property type="entry name" value="RlpA-like_sf"/>
</dbReference>